<evidence type="ECO:0000313" key="2">
    <source>
        <dbReference type="Proteomes" id="UP000248729"/>
    </source>
</evidence>
<dbReference type="EMBL" id="QLTR01000012">
    <property type="protein sequence ID" value="RAS63327.1"/>
    <property type="molecule type" value="Genomic_DNA"/>
</dbReference>
<proteinExistence type="predicted"/>
<comment type="caution">
    <text evidence="1">The sequence shown here is derived from an EMBL/GenBank/DDBJ whole genome shotgun (WGS) entry which is preliminary data.</text>
</comment>
<dbReference type="InterPro" id="IPR011006">
    <property type="entry name" value="CheY-like_superfamily"/>
</dbReference>
<dbReference type="RefSeq" id="WP_112403936.1">
    <property type="nucleotide sequence ID" value="NZ_QLTR01000012.1"/>
</dbReference>
<dbReference type="SUPFAM" id="SSF52172">
    <property type="entry name" value="CheY-like"/>
    <property type="match status" value="1"/>
</dbReference>
<dbReference type="Proteomes" id="UP000248729">
    <property type="component" value="Unassembled WGS sequence"/>
</dbReference>
<sequence>MTNIEILGAIGSVASIVGLVAFKNSICEWKKNLFEPKSLVSYLDSMNLRNKCRIAIVDDELTDFPVSYLLNSGYDVNTYSSIEMSEFKQLTSYDIVFLDVQGVVKSDFDYGGAKLIKLLVKERPLQPIVAVSSGQFKASLTEFFELSYDRINKPVEEVKLASVIEEICSETFNYKEVASGIEELITCSKVKKEKTLTKGILNYLKGTLGESDFEEFIHKNTPYKFSYKIINKCKLLKDRINYD</sequence>
<name>A0A329EJD2_VIBDI</name>
<gene>
    <name evidence="1" type="ORF">DET48_1129</name>
</gene>
<organism evidence="1 2">
    <name type="scientific">Vibrio diazotrophicus</name>
    <dbReference type="NCBI Taxonomy" id="685"/>
    <lineage>
        <taxon>Bacteria</taxon>
        <taxon>Pseudomonadati</taxon>
        <taxon>Pseudomonadota</taxon>
        <taxon>Gammaproteobacteria</taxon>
        <taxon>Vibrionales</taxon>
        <taxon>Vibrionaceae</taxon>
        <taxon>Vibrio</taxon>
    </lineage>
</organism>
<dbReference type="Gene3D" id="3.40.50.2300">
    <property type="match status" value="1"/>
</dbReference>
<accession>A0A329EJD2</accession>
<protein>
    <recommendedName>
        <fullName evidence="3">Response regulatory domain-containing protein</fullName>
    </recommendedName>
</protein>
<evidence type="ECO:0008006" key="3">
    <source>
        <dbReference type="Google" id="ProtNLM"/>
    </source>
</evidence>
<reference evidence="1 2" key="1">
    <citation type="submission" date="2018-06" db="EMBL/GenBank/DDBJ databases">
        <title>Freshwater and sediment microbial communities from various areas in North America, analyzing microbe dynamics in response to fracking.</title>
        <authorList>
            <person name="Lamendella R."/>
        </authorList>
    </citation>
    <scope>NUCLEOTIDE SEQUENCE [LARGE SCALE GENOMIC DNA]</scope>
    <source>
        <strain evidence="1 2">99A</strain>
    </source>
</reference>
<evidence type="ECO:0000313" key="1">
    <source>
        <dbReference type="EMBL" id="RAS63327.1"/>
    </source>
</evidence>
<dbReference type="AlphaFoldDB" id="A0A329EJD2"/>